<keyword evidence="3" id="KW-1185">Reference proteome</keyword>
<accession>A0A7W7Y2R5</accession>
<name>A0A7W7Y2R5_9BACT</name>
<proteinExistence type="predicted"/>
<dbReference type="Pfam" id="PF10005">
    <property type="entry name" value="Zn_ribbon_DZR_6"/>
    <property type="match status" value="1"/>
</dbReference>
<dbReference type="Gene3D" id="3.40.390.70">
    <property type="match status" value="1"/>
</dbReference>
<protein>
    <recommendedName>
        <fullName evidence="1">Zinc-ribbon domain-containing protein</fullName>
    </recommendedName>
</protein>
<reference evidence="2 3" key="1">
    <citation type="submission" date="2020-08" db="EMBL/GenBank/DDBJ databases">
        <title>Genomic Encyclopedia of Type Strains, Phase IV (KMG-IV): sequencing the most valuable type-strain genomes for metagenomic binning, comparative biology and taxonomic classification.</title>
        <authorList>
            <person name="Goeker M."/>
        </authorList>
    </citation>
    <scope>NUCLEOTIDE SEQUENCE [LARGE SCALE GENOMIC DNA]</scope>
    <source>
        <strain evidence="2 3">DSM 22071</strain>
    </source>
</reference>
<evidence type="ECO:0000313" key="2">
    <source>
        <dbReference type="EMBL" id="MBB5020727.1"/>
    </source>
</evidence>
<dbReference type="InterPro" id="IPR031321">
    <property type="entry name" value="UCP012641"/>
</dbReference>
<dbReference type="EMBL" id="JACHID010000001">
    <property type="protein sequence ID" value="MBB5020727.1"/>
    <property type="molecule type" value="Genomic_DNA"/>
</dbReference>
<gene>
    <name evidence="2" type="ORF">HNR37_000030</name>
</gene>
<dbReference type="Proteomes" id="UP000528322">
    <property type="component" value="Unassembled WGS sequence"/>
</dbReference>
<evidence type="ECO:0000259" key="1">
    <source>
        <dbReference type="Pfam" id="PF10005"/>
    </source>
</evidence>
<sequence length="323" mass="37619">MSLKSFEPVDNHLWKTSASENLYYMCANSTSHGVCNWVVEVSDQEPFCVCCRLNGTIPDLSVAGNRDLWQVMETEKRRLIYSMLRLGLPVEPRKKNPSGLEFDFLADTPSSFNERGRVMTGHNQGLITINLAEADPAERERMRSEMAEPYRTILGHFRHESGHYYWDRLVQNSTLLEGCRELFGDDREDYAQALERHYENGPPENWQEQYVSSYASTHPWEDWAESWAHYLHIIDTLETAYHFGLKVRPRVGSDESMVAEHDFNPYWEDDFQLIIEHWLPLTFALNSLNRSMGHDHSYPFVLSQAAIEKLEFVHRVVRLSALE</sequence>
<evidence type="ECO:0000313" key="3">
    <source>
        <dbReference type="Proteomes" id="UP000528322"/>
    </source>
</evidence>
<dbReference type="InterPro" id="IPR011201">
    <property type="entry name" value="Zinc-ribbon_6_bact"/>
</dbReference>
<dbReference type="Pfam" id="PF15887">
    <property type="entry name" value="Peptidase_Mx"/>
    <property type="match status" value="1"/>
</dbReference>
<dbReference type="AlphaFoldDB" id="A0A7W7Y2R5"/>
<comment type="caution">
    <text evidence="2">The sequence shown here is derived from an EMBL/GenBank/DDBJ whole genome shotgun (WGS) entry which is preliminary data.</text>
</comment>
<feature type="domain" description="Zinc-ribbon" evidence="1">
    <location>
        <begin position="2"/>
        <end position="61"/>
    </location>
</feature>
<dbReference type="PIRSF" id="PIRSF012641">
    <property type="entry name" value="UCP012641"/>
    <property type="match status" value="1"/>
</dbReference>
<organism evidence="2 3">
    <name type="scientific">Desulfurispira natronophila</name>
    <dbReference type="NCBI Taxonomy" id="682562"/>
    <lineage>
        <taxon>Bacteria</taxon>
        <taxon>Pseudomonadati</taxon>
        <taxon>Chrysiogenota</taxon>
        <taxon>Chrysiogenia</taxon>
        <taxon>Chrysiogenales</taxon>
        <taxon>Chrysiogenaceae</taxon>
        <taxon>Desulfurispira</taxon>
    </lineage>
</organism>